<dbReference type="CDD" id="cd05086">
    <property type="entry name" value="PTKc_Aatyk2"/>
    <property type="match status" value="1"/>
</dbReference>
<evidence type="ECO:0000256" key="7">
    <source>
        <dbReference type="ARBA" id="ARBA00022741"/>
    </source>
</evidence>
<keyword evidence="4" id="KW-0597">Phosphoprotein</keyword>
<feature type="binding site" evidence="14">
    <location>
        <position position="186"/>
    </location>
    <ligand>
        <name>ATP</name>
        <dbReference type="ChEBI" id="CHEBI:30616"/>
    </ligand>
</feature>
<feature type="region of interest" description="Disordered" evidence="15">
    <location>
        <begin position="899"/>
        <end position="927"/>
    </location>
</feature>
<feature type="compositionally biased region" description="Polar residues" evidence="15">
    <location>
        <begin position="1476"/>
        <end position="1494"/>
    </location>
</feature>
<organism evidence="17 18">
    <name type="scientific">Camelus dromedarius</name>
    <name type="common">Dromedary</name>
    <name type="synonym">Arabian camel</name>
    <dbReference type="NCBI Taxonomy" id="9838"/>
    <lineage>
        <taxon>Eukaryota</taxon>
        <taxon>Metazoa</taxon>
        <taxon>Chordata</taxon>
        <taxon>Craniata</taxon>
        <taxon>Vertebrata</taxon>
        <taxon>Euteleostomi</taxon>
        <taxon>Mammalia</taxon>
        <taxon>Eutheria</taxon>
        <taxon>Laurasiatheria</taxon>
        <taxon>Artiodactyla</taxon>
        <taxon>Tylopoda</taxon>
        <taxon>Camelidae</taxon>
        <taxon>Camelus</taxon>
    </lineage>
</organism>
<dbReference type="PROSITE" id="PS00107">
    <property type="entry name" value="PROTEIN_KINASE_ATP"/>
    <property type="match status" value="1"/>
</dbReference>
<dbReference type="PANTHER" id="PTHR24417:SF8">
    <property type="entry name" value="SERINE_THREONINE-PROTEIN KINASE LMTK2"/>
    <property type="match status" value="1"/>
</dbReference>
<name>A0A5N4CXK5_CAMDR</name>
<dbReference type="InterPro" id="IPR000719">
    <property type="entry name" value="Prot_kinase_dom"/>
</dbReference>
<feature type="compositionally biased region" description="Low complexity" evidence="15">
    <location>
        <begin position="1084"/>
        <end position="1099"/>
    </location>
</feature>
<feature type="compositionally biased region" description="Polar residues" evidence="15">
    <location>
        <begin position="1440"/>
        <end position="1454"/>
    </location>
</feature>
<reference evidence="17 18" key="1">
    <citation type="journal article" date="2019" name="Mol. Ecol. Resour.">
        <title>Improving Illumina assemblies with Hi-C and long reads: an example with the North African dromedary.</title>
        <authorList>
            <person name="Elbers J.P."/>
            <person name="Rogers M.F."/>
            <person name="Perelman P.L."/>
            <person name="Proskuryakova A.A."/>
            <person name="Serdyukova N.A."/>
            <person name="Johnson W.E."/>
            <person name="Horin P."/>
            <person name="Corander J."/>
            <person name="Murphy D."/>
            <person name="Burger P.A."/>
        </authorList>
    </citation>
    <scope>NUCLEOTIDE SEQUENCE [LARGE SCALE GENOMIC DNA]</scope>
    <source>
        <strain evidence="17">Drom800</strain>
        <tissue evidence="17">Blood</tissue>
    </source>
</reference>
<feature type="compositionally biased region" description="Low complexity" evidence="15">
    <location>
        <begin position="1002"/>
        <end position="1022"/>
    </location>
</feature>
<dbReference type="InterPro" id="IPR001245">
    <property type="entry name" value="Ser-Thr/Tyr_kinase_cat_dom"/>
</dbReference>
<feature type="region of interest" description="Disordered" evidence="15">
    <location>
        <begin position="556"/>
        <end position="577"/>
    </location>
</feature>
<dbReference type="FunFam" id="3.30.200.20:FF:000275">
    <property type="entry name" value="Apoptosis associated tyrosine kinase"/>
    <property type="match status" value="1"/>
</dbReference>
<evidence type="ECO:0000256" key="9">
    <source>
        <dbReference type="ARBA" id="ARBA00022840"/>
    </source>
</evidence>
<dbReference type="EC" id="2.7.11.1" evidence="2"/>
<feature type="region of interest" description="Disordered" evidence="15">
    <location>
        <begin position="821"/>
        <end position="883"/>
    </location>
</feature>
<evidence type="ECO:0000256" key="4">
    <source>
        <dbReference type="ARBA" id="ARBA00022553"/>
    </source>
</evidence>
<dbReference type="GO" id="GO:0005524">
    <property type="term" value="F:ATP binding"/>
    <property type="evidence" value="ECO:0007669"/>
    <property type="project" value="UniProtKB-UniRule"/>
</dbReference>
<evidence type="ECO:0000256" key="10">
    <source>
        <dbReference type="ARBA" id="ARBA00022989"/>
    </source>
</evidence>
<keyword evidence="10" id="KW-1133">Transmembrane helix</keyword>
<evidence type="ECO:0000256" key="12">
    <source>
        <dbReference type="ARBA" id="ARBA00047899"/>
    </source>
</evidence>
<comment type="catalytic activity">
    <reaction evidence="12">
        <text>L-threonyl-[protein] + ATP = O-phospho-L-threonyl-[protein] + ADP + H(+)</text>
        <dbReference type="Rhea" id="RHEA:46608"/>
        <dbReference type="Rhea" id="RHEA-COMP:11060"/>
        <dbReference type="Rhea" id="RHEA-COMP:11605"/>
        <dbReference type="ChEBI" id="CHEBI:15378"/>
        <dbReference type="ChEBI" id="CHEBI:30013"/>
        <dbReference type="ChEBI" id="CHEBI:30616"/>
        <dbReference type="ChEBI" id="CHEBI:61977"/>
        <dbReference type="ChEBI" id="CHEBI:456216"/>
        <dbReference type="EC" id="2.7.11.1"/>
    </reaction>
</comment>
<sequence length="1552" mass="169062">MMWYRGQGDLHPAPLNPDSGPVAFPPRVLGHISVLTCDMELVLGGTSCRSFFILCDPICVQFSDTNSVNRKLYLEMQSFTTEWVILWTRKVQSGEEFEDNFDDEIDFTPPAEDTPSVQSPAEVFTLSVPNISLPAPSQFQPSVEGLKSQVARQSLNYIQEIGNGWFGKVLLGEIYTGTSVARVIVKELKASASPKEQDTFLKNGEPYYILKHPNILQCVGQCVEAIPYLLVFEFCDLGDLKAYLRNEPEPVRGDAQTMLLQRLACEIAAGLAAMHKLHFLHSDLALRNCFLTSDLNVKVGDYGIGFSRYKMFLCYMFSKILAQVQIQHSVCFLIKQEDYIETDDKKFFPLRWTAPELVTSFQDRLLTADQTKYSNIWSLGVTLWELFENAAQPYSSLSNLDVLNQVIRERDTKLPKPQLEQPYSDRWYEVLQFCWLSPDKRPAAEDVHRLLTYLRMQSQRDSEVDFEQQWNALKPNANSRDASNNAAFPILDHFTRDRLGREMEEVLTVTETSQGLSFEYVWEAAKHDHFDERGRGHPDEALSYTSIFFPTEVFESSLSDPGSGKQDDSGQDVPLRAPGVVPVFDAHNLSVGSDYYIQLEEKSGSNLELDYPPTLLTTEMDNSERVGDEASQLLTLRNREFEESSTDEDFFQNGADPKDASEPEGVHGTKGPESPFNSIFNDLDKPEALPSHQKIFDLMELNGVQADFKPTTFSSSLDDPREPVTTRHFEKEKPRKLFDGEPVCSSENLTRQDSFDRLDIEELSENFLFLKEKNLLKDSLSSKEHVNDLQTELKNAGFPETLLEAPSRNSLDAELTFAEDKPGSSLLQENVGMRGRDTGMAPKGSTWDAASPSSPQVQAPPTSLEAEGTPPDVSPAGSLKQGGAKPVCLGVSVREDPVCPEVSPDSALAWGDVPPTGDGSRDLTHQDGGALRLSKSDAVLVSDTLASKVSVGSGLPELGPNFQDEGLSEDRRSCGLLRRDPEAAETLSQLGCKDAAAKEGGLVSTLSSDSASQDSLLEDSLSVPIPPSDQSVETPDSLDSVDVHEVLLGSLGPHSPQKLLPPDKPADSGYETENLESPEWTLHPAPDSASAPDSAPAGDGAHRGLPPNPVIVISDVADGHRGTEVSPQTSTPGSQSSYRDSAYFSDNDSEPERKSEGVLGALASALGADQPQPEPVTPAQSPGASDGCLETGSRQPDQSCPPALQNSHQVELGDTWEPAVTDAARQTCPSDDGAGSPSSLLNSELSSGDDLEAQDEPPCILASTGTNTNELLAFAKPALCSCGPAAPTGEKALCGHPEAPKLKEPDVEGKYLGKLGVSGMLDLAEDGIDADEEDENSDDSDEELRAFNLHSLSSESEDETEHPVPVVLSSEDGRHLRGLLKPSAAAATDQPPHDWKKGKKAVTFFDDVTVYLFDQETPTKELGPCGGEARGPELGGPAPTSGSPYLSRCMNSESSTDEEGGGFEWDDDFSPDPFMSKTTSNLLSSKPSLQTSKYFSPPPPPRSAEQSWPHASYSRFSISPASIASFSLTHLTDSDIEQGGFLPALLGQLARG</sequence>
<dbReference type="PANTHER" id="PTHR24417">
    <property type="entry name" value="SERINE/THREONINE-PROTEIN KINASE LMTK1"/>
    <property type="match status" value="1"/>
</dbReference>
<keyword evidence="5" id="KW-0808">Transferase</keyword>
<comment type="catalytic activity">
    <reaction evidence="13">
        <text>L-seryl-[protein] + ATP = O-phospho-L-seryl-[protein] + ADP + H(+)</text>
        <dbReference type="Rhea" id="RHEA:17989"/>
        <dbReference type="Rhea" id="RHEA-COMP:9863"/>
        <dbReference type="Rhea" id="RHEA-COMP:11604"/>
        <dbReference type="ChEBI" id="CHEBI:15378"/>
        <dbReference type="ChEBI" id="CHEBI:29999"/>
        <dbReference type="ChEBI" id="CHEBI:30616"/>
        <dbReference type="ChEBI" id="CHEBI:83421"/>
        <dbReference type="ChEBI" id="CHEBI:456216"/>
        <dbReference type="EC" id="2.7.11.1"/>
    </reaction>
</comment>
<feature type="compositionally biased region" description="Low complexity" evidence="15">
    <location>
        <begin position="1235"/>
        <end position="1246"/>
    </location>
</feature>
<feature type="region of interest" description="Disordered" evidence="15">
    <location>
        <begin position="1348"/>
        <end position="1398"/>
    </location>
</feature>
<dbReference type="Gene3D" id="3.30.200.20">
    <property type="entry name" value="Phosphorylase Kinase, domain 1"/>
    <property type="match status" value="1"/>
</dbReference>
<evidence type="ECO:0000256" key="2">
    <source>
        <dbReference type="ARBA" id="ARBA00012513"/>
    </source>
</evidence>
<dbReference type="Gene3D" id="1.10.510.10">
    <property type="entry name" value="Transferase(Phosphotransferase) domain 1"/>
    <property type="match status" value="1"/>
</dbReference>
<feature type="region of interest" description="Disordered" evidence="15">
    <location>
        <begin position="1418"/>
        <end position="1510"/>
    </location>
</feature>
<evidence type="ECO:0000256" key="1">
    <source>
        <dbReference type="ARBA" id="ARBA00004370"/>
    </source>
</evidence>
<evidence type="ECO:0000256" key="11">
    <source>
        <dbReference type="ARBA" id="ARBA00023136"/>
    </source>
</evidence>
<dbReference type="GO" id="GO:0005737">
    <property type="term" value="C:cytoplasm"/>
    <property type="evidence" value="ECO:0007669"/>
    <property type="project" value="UniProtKB-ARBA"/>
</dbReference>
<evidence type="ECO:0000256" key="14">
    <source>
        <dbReference type="PROSITE-ProRule" id="PRU10141"/>
    </source>
</evidence>
<dbReference type="PROSITE" id="PS00109">
    <property type="entry name" value="PROTEIN_KINASE_TYR"/>
    <property type="match status" value="1"/>
</dbReference>
<accession>A0A5N4CXK5</accession>
<dbReference type="InterPro" id="IPR008266">
    <property type="entry name" value="Tyr_kinase_AS"/>
</dbReference>
<dbReference type="InterPro" id="IPR017441">
    <property type="entry name" value="Protein_kinase_ATP_BS"/>
</dbReference>
<evidence type="ECO:0000256" key="8">
    <source>
        <dbReference type="ARBA" id="ARBA00022777"/>
    </source>
</evidence>
<evidence type="ECO:0000256" key="5">
    <source>
        <dbReference type="ARBA" id="ARBA00022679"/>
    </source>
</evidence>
<evidence type="ECO:0000256" key="15">
    <source>
        <dbReference type="SAM" id="MobiDB-lite"/>
    </source>
</evidence>
<evidence type="ECO:0000256" key="13">
    <source>
        <dbReference type="ARBA" id="ARBA00048679"/>
    </source>
</evidence>
<feature type="region of interest" description="Disordered" evidence="15">
    <location>
        <begin position="641"/>
        <end position="676"/>
    </location>
</feature>
<proteinExistence type="predicted"/>
<dbReference type="InterPro" id="IPR011009">
    <property type="entry name" value="Kinase-like_dom_sf"/>
</dbReference>
<feature type="compositionally biased region" description="Low complexity" evidence="15">
    <location>
        <begin position="1157"/>
        <end position="1168"/>
    </location>
</feature>
<dbReference type="GO" id="GO:0016020">
    <property type="term" value="C:membrane"/>
    <property type="evidence" value="ECO:0007669"/>
    <property type="project" value="UniProtKB-SubCell"/>
</dbReference>
<feature type="compositionally biased region" description="Low complexity" evidence="15">
    <location>
        <begin position="849"/>
        <end position="863"/>
    </location>
</feature>
<comment type="caution">
    <text evidence="17">The sequence shown here is derived from an EMBL/GenBank/DDBJ whole genome shotgun (WGS) entry which is preliminary data.</text>
</comment>
<feature type="compositionally biased region" description="Basic and acidic residues" evidence="15">
    <location>
        <begin position="656"/>
        <end position="667"/>
    </location>
</feature>
<comment type="subcellular location">
    <subcellularLocation>
        <location evidence="1">Membrane</location>
    </subcellularLocation>
</comment>
<evidence type="ECO:0000313" key="17">
    <source>
        <dbReference type="EMBL" id="KAB1263591.1"/>
    </source>
</evidence>
<evidence type="ECO:0000256" key="3">
    <source>
        <dbReference type="ARBA" id="ARBA00022527"/>
    </source>
</evidence>
<dbReference type="Proteomes" id="UP000299084">
    <property type="component" value="Unassembled WGS sequence"/>
</dbReference>
<feature type="compositionally biased region" description="Polar residues" evidence="15">
    <location>
        <begin position="1192"/>
        <end position="1209"/>
    </location>
</feature>
<dbReference type="GO" id="GO:0012505">
    <property type="term" value="C:endomembrane system"/>
    <property type="evidence" value="ECO:0007669"/>
    <property type="project" value="UniProtKB-ARBA"/>
</dbReference>
<dbReference type="SUPFAM" id="SSF56112">
    <property type="entry name" value="Protein kinase-like (PK-like)"/>
    <property type="match status" value="1"/>
</dbReference>
<keyword evidence="6" id="KW-0812">Transmembrane</keyword>
<dbReference type="Pfam" id="PF07714">
    <property type="entry name" value="PK_Tyr_Ser-Thr"/>
    <property type="match status" value="2"/>
</dbReference>
<gene>
    <name evidence="17" type="ORF">Cadr_000023601</name>
</gene>
<dbReference type="PROSITE" id="PS50011">
    <property type="entry name" value="PROTEIN_KINASE_DOM"/>
    <property type="match status" value="1"/>
</dbReference>
<evidence type="ECO:0000313" key="18">
    <source>
        <dbReference type="Proteomes" id="UP000299084"/>
    </source>
</evidence>
<keyword evidence="3" id="KW-0723">Serine/threonine-protein kinase</keyword>
<keyword evidence="9 14" id="KW-0067">ATP-binding</keyword>
<feature type="region of interest" description="Disordered" evidence="15">
    <location>
        <begin position="999"/>
        <end position="1262"/>
    </location>
</feature>
<evidence type="ECO:0000256" key="6">
    <source>
        <dbReference type="ARBA" id="ARBA00022692"/>
    </source>
</evidence>
<dbReference type="EMBL" id="JWIN03000018">
    <property type="protein sequence ID" value="KAB1263591.1"/>
    <property type="molecule type" value="Genomic_DNA"/>
</dbReference>
<feature type="domain" description="Protein kinase" evidence="16">
    <location>
        <begin position="155"/>
        <end position="451"/>
    </location>
</feature>
<keyword evidence="8 17" id="KW-0418">Kinase</keyword>
<evidence type="ECO:0000259" key="16">
    <source>
        <dbReference type="PROSITE" id="PS50011"/>
    </source>
</evidence>
<keyword evidence="7 14" id="KW-0547">Nucleotide-binding</keyword>
<dbReference type="GO" id="GO:0004674">
    <property type="term" value="F:protein serine/threonine kinase activity"/>
    <property type="evidence" value="ECO:0007669"/>
    <property type="project" value="UniProtKB-KW"/>
</dbReference>
<protein>
    <recommendedName>
        <fullName evidence="2">non-specific serine/threonine protein kinase</fullName>
        <ecNumber evidence="2">2.7.11.1</ecNumber>
    </recommendedName>
</protein>
<feature type="compositionally biased region" description="Acidic residues" evidence="15">
    <location>
        <begin position="1455"/>
        <end position="1470"/>
    </location>
</feature>
<keyword evidence="18" id="KW-1185">Reference proteome</keyword>
<feature type="compositionally biased region" description="Low complexity" evidence="15">
    <location>
        <begin position="1126"/>
        <end position="1137"/>
    </location>
</feature>
<keyword evidence="11" id="KW-0472">Membrane</keyword>